<evidence type="ECO:0008006" key="3">
    <source>
        <dbReference type="Google" id="ProtNLM"/>
    </source>
</evidence>
<sequence length="362" mass="42060">NVDPMTVAFDRPYIFAAHSPLSHSPRLLMHHKTPFSSSKLPPELCDIIINHLESDWTSLSVCALVCKSWLPRSRSLLFPESFTFKLRRSNIHKFRTSLESPYASITPFIRRIAVFSPWIKDTVLFDELEHVVLHLVPRLNGISFTAYPDQILRKPQLIRCLSRTITSFSLRCDSGSVDEGLDGREILQLLKPFSERLENLELELDTLGIWLAQPIQAYALFPHMHLKHLRRLRLSVPWNSILPWFLVPNFMELPVLSVLVVDIGNTQTRAGSYHLLQAFLDRLCSRTVEEMEFRFYYGSLPPIDLRNFGLLRSLVLKGWHYDDMGIENGRRRVNDMLASVPKERKVHVYVKDEVKVIIRRKH</sequence>
<evidence type="ECO:0000313" key="1">
    <source>
        <dbReference type="EMBL" id="ESK93241.1"/>
    </source>
</evidence>
<dbReference type="InterPro" id="IPR036047">
    <property type="entry name" value="F-box-like_dom_sf"/>
</dbReference>
<organism evidence="1 2">
    <name type="scientific">Moniliophthora roreri (strain MCA 2997)</name>
    <name type="common">Cocoa frosty pod rot fungus</name>
    <name type="synonym">Crinipellis roreri</name>
    <dbReference type="NCBI Taxonomy" id="1381753"/>
    <lineage>
        <taxon>Eukaryota</taxon>
        <taxon>Fungi</taxon>
        <taxon>Dikarya</taxon>
        <taxon>Basidiomycota</taxon>
        <taxon>Agaricomycotina</taxon>
        <taxon>Agaricomycetes</taxon>
        <taxon>Agaricomycetidae</taxon>
        <taxon>Agaricales</taxon>
        <taxon>Marasmiineae</taxon>
        <taxon>Marasmiaceae</taxon>
        <taxon>Moniliophthora</taxon>
    </lineage>
</organism>
<name>V2XK73_MONRO</name>
<proteinExistence type="predicted"/>
<dbReference type="SUPFAM" id="SSF81383">
    <property type="entry name" value="F-box domain"/>
    <property type="match status" value="1"/>
</dbReference>
<protein>
    <recommendedName>
        <fullName evidence="3">F-box domain-containing protein</fullName>
    </recommendedName>
</protein>
<dbReference type="AlphaFoldDB" id="V2XK73"/>
<dbReference type="HOGENOM" id="CLU_756678_0_0_1"/>
<reference evidence="1 2" key="1">
    <citation type="journal article" date="2014" name="BMC Genomics">
        <title>Genome and secretome analysis of the hemibiotrophic fungal pathogen, Moniliophthora roreri, which causes frosty pod rot disease of cacao: mechanisms of the biotrophic and necrotrophic phases.</title>
        <authorList>
            <person name="Meinhardt L.W."/>
            <person name="Costa G.G.L."/>
            <person name="Thomazella D.P.T."/>
            <person name="Teixeira P.J.P.L."/>
            <person name="Carazzolle M.F."/>
            <person name="Schuster S.C."/>
            <person name="Carlson J.E."/>
            <person name="Guiltinan M.J."/>
            <person name="Mieczkowski P."/>
            <person name="Farmer A."/>
            <person name="Ramaraj T."/>
            <person name="Crozier J."/>
            <person name="Davis R.E."/>
            <person name="Shao J."/>
            <person name="Melnick R.L."/>
            <person name="Pereira G.A.G."/>
            <person name="Bailey B.A."/>
        </authorList>
    </citation>
    <scope>NUCLEOTIDE SEQUENCE [LARGE SCALE GENOMIC DNA]</scope>
    <source>
        <strain evidence="1 2">MCA 2997</strain>
    </source>
</reference>
<dbReference type="KEGG" id="mrr:Moror_14592"/>
<evidence type="ECO:0000313" key="2">
    <source>
        <dbReference type="Proteomes" id="UP000017559"/>
    </source>
</evidence>
<keyword evidence="2" id="KW-1185">Reference proteome</keyword>
<gene>
    <name evidence="1" type="ORF">Moror_14592</name>
</gene>
<feature type="non-terminal residue" evidence="1">
    <location>
        <position position="1"/>
    </location>
</feature>
<dbReference type="Proteomes" id="UP000017559">
    <property type="component" value="Unassembled WGS sequence"/>
</dbReference>
<accession>V2XK73</accession>
<dbReference type="OrthoDB" id="2788229at2759"/>
<dbReference type="EMBL" id="AWSO01000216">
    <property type="protein sequence ID" value="ESK93241.1"/>
    <property type="molecule type" value="Genomic_DNA"/>
</dbReference>
<comment type="caution">
    <text evidence="1">The sequence shown here is derived from an EMBL/GenBank/DDBJ whole genome shotgun (WGS) entry which is preliminary data.</text>
</comment>